<gene>
    <name evidence="1" type="ORF">J2W68_000520</name>
</gene>
<comment type="caution">
    <text evidence="1">The sequence shown here is derived from an EMBL/GenBank/DDBJ whole genome shotgun (WGS) entry which is preliminary data.</text>
</comment>
<evidence type="ECO:0000313" key="2">
    <source>
        <dbReference type="Proteomes" id="UP001256588"/>
    </source>
</evidence>
<evidence type="ECO:0000313" key="1">
    <source>
        <dbReference type="EMBL" id="MDR7191812.1"/>
    </source>
</evidence>
<reference evidence="1 2" key="1">
    <citation type="submission" date="2023-07" db="EMBL/GenBank/DDBJ databases">
        <title>Sorghum-associated microbial communities from plants grown in Nebraska, USA.</title>
        <authorList>
            <person name="Schachtman D."/>
        </authorList>
    </citation>
    <scope>NUCLEOTIDE SEQUENCE [LARGE SCALE GENOMIC DNA]</scope>
    <source>
        <strain evidence="1 2">4099</strain>
    </source>
</reference>
<proteinExistence type="predicted"/>
<protein>
    <submittedName>
        <fullName evidence="1">Uncharacterized protein</fullName>
    </submittedName>
</protein>
<name>A0ABU1XSS0_9GAMM</name>
<sequence length="431" mass="48598">MKLAPLVVEFDLPDEVDQYAGRGGVSTAHVPISRSAGDKTKGFRFQKLRACTRLLHRLELSAHSPVFCAMEFLEDSIIFEAGHTLEIEAEENKIYTSALTFQSPAILNTIVALLDLDGHYMHEGALDLSVFASAPIGNEHISPEVLSENGLPPSKKKFEILAKLVEERALDLEEAAIARHLILREFSKQYPDPGNRRLTQLSAWGPADFARFVERISWSISTTSMESLEEDALRLIRSCKYFSYRHEGQERYILSELLDLLERRSHSTTMMGRLVGSDAVELVFAQFGIAITTKPVDPAHACWGTVVAEDKRTVVEKLLAVAPDYSKKKLDRIQRATSTARYEALQFEREYVALRHRVLLICEEDLDAWKLTPPSSMINPDEVDAVIEGLVSKSMKHLESLSKTYHYRIQDEQTVRGLVLSLFDDCYVALD</sequence>
<keyword evidence="2" id="KW-1185">Reference proteome</keyword>
<organism evidence="1 2">
    <name type="scientific">Luteimonas terrae</name>
    <dbReference type="NCBI Taxonomy" id="1530191"/>
    <lineage>
        <taxon>Bacteria</taxon>
        <taxon>Pseudomonadati</taxon>
        <taxon>Pseudomonadota</taxon>
        <taxon>Gammaproteobacteria</taxon>
        <taxon>Lysobacterales</taxon>
        <taxon>Lysobacteraceae</taxon>
        <taxon>Luteimonas</taxon>
    </lineage>
</organism>
<accession>A0ABU1XSS0</accession>
<dbReference type="EMBL" id="JAVDWO010000002">
    <property type="protein sequence ID" value="MDR7191812.1"/>
    <property type="molecule type" value="Genomic_DNA"/>
</dbReference>
<dbReference type="Proteomes" id="UP001256588">
    <property type="component" value="Unassembled WGS sequence"/>
</dbReference>